<proteinExistence type="predicted"/>
<keyword evidence="2" id="KW-0812">Transmembrane</keyword>
<organism evidence="3 4">
    <name type="scientific">Thecamonas trahens ATCC 50062</name>
    <dbReference type="NCBI Taxonomy" id="461836"/>
    <lineage>
        <taxon>Eukaryota</taxon>
        <taxon>Apusozoa</taxon>
        <taxon>Apusomonadida</taxon>
        <taxon>Apusomonadidae</taxon>
        <taxon>Thecamonas</taxon>
    </lineage>
</organism>
<feature type="transmembrane region" description="Helical" evidence="2">
    <location>
        <begin position="23"/>
        <end position="48"/>
    </location>
</feature>
<feature type="transmembrane region" description="Helical" evidence="2">
    <location>
        <begin position="94"/>
        <end position="119"/>
    </location>
</feature>
<feature type="region of interest" description="Disordered" evidence="1">
    <location>
        <begin position="133"/>
        <end position="197"/>
    </location>
</feature>
<feature type="compositionally biased region" description="Acidic residues" evidence="1">
    <location>
        <begin position="133"/>
        <end position="149"/>
    </location>
</feature>
<dbReference type="EMBL" id="GL349444">
    <property type="protein sequence ID" value="KNC46791.1"/>
    <property type="molecule type" value="Genomic_DNA"/>
</dbReference>
<evidence type="ECO:0000256" key="2">
    <source>
        <dbReference type="SAM" id="Phobius"/>
    </source>
</evidence>
<dbReference type="AlphaFoldDB" id="A0A0L0D3Y0"/>
<evidence type="ECO:0000313" key="4">
    <source>
        <dbReference type="Proteomes" id="UP000054408"/>
    </source>
</evidence>
<dbReference type="RefSeq" id="XP_013760066.1">
    <property type="nucleotide sequence ID" value="XM_013904612.1"/>
</dbReference>
<reference evidence="3 4" key="1">
    <citation type="submission" date="2010-05" db="EMBL/GenBank/DDBJ databases">
        <title>The Genome Sequence of Thecamonas trahens ATCC 50062.</title>
        <authorList>
            <consortium name="The Broad Institute Genome Sequencing Platform"/>
            <person name="Russ C."/>
            <person name="Cuomo C."/>
            <person name="Shea T."/>
            <person name="Young S.K."/>
            <person name="Zeng Q."/>
            <person name="Koehrsen M."/>
            <person name="Haas B."/>
            <person name="Borodovsky M."/>
            <person name="Guigo R."/>
            <person name="Alvarado L."/>
            <person name="Berlin A."/>
            <person name="Bochicchio J."/>
            <person name="Borenstein D."/>
            <person name="Chapman S."/>
            <person name="Chen Z."/>
            <person name="Freedman E."/>
            <person name="Gellesch M."/>
            <person name="Goldberg J."/>
            <person name="Griggs A."/>
            <person name="Gujja S."/>
            <person name="Heilman E."/>
            <person name="Heiman D."/>
            <person name="Hepburn T."/>
            <person name="Howarth C."/>
            <person name="Jen D."/>
            <person name="Larson L."/>
            <person name="Mehta T."/>
            <person name="Park D."/>
            <person name="Pearson M."/>
            <person name="Roberts A."/>
            <person name="Saif S."/>
            <person name="Shenoy N."/>
            <person name="Sisk P."/>
            <person name="Stolte C."/>
            <person name="Sykes S."/>
            <person name="Thomson T."/>
            <person name="Walk T."/>
            <person name="White J."/>
            <person name="Yandava C."/>
            <person name="Burger G."/>
            <person name="Gray M.W."/>
            <person name="Holland P.W.H."/>
            <person name="King N."/>
            <person name="Lang F.B.F."/>
            <person name="Roger A.J."/>
            <person name="Ruiz-Trillo I."/>
            <person name="Lander E."/>
            <person name="Nusbaum C."/>
        </authorList>
    </citation>
    <scope>NUCLEOTIDE SEQUENCE [LARGE SCALE GENOMIC DNA]</scope>
    <source>
        <strain evidence="3 4">ATCC 50062</strain>
    </source>
</reference>
<sequence length="197" mass="21645">MVLLAVLVLGDEAQRECDAPLAVVLAGFAALIFARILPYAMLVGRMLYGVVKAYPPRWRIIYHVATLGLLGVWAIMGLISLASSSTCSDTAPTLFGATALLEALVLLWLAIDIPFIFFLERVWFLRWQESEYDVDDDGDDDECYDDEDWHGDGEPSYSLNDRLSSTDDTISSTTTTTLRTDDNTDGDGGSSLTISYA</sequence>
<evidence type="ECO:0000256" key="1">
    <source>
        <dbReference type="SAM" id="MobiDB-lite"/>
    </source>
</evidence>
<protein>
    <submittedName>
        <fullName evidence="3">Uncharacterized protein</fullName>
    </submittedName>
</protein>
<feature type="transmembrane region" description="Helical" evidence="2">
    <location>
        <begin position="60"/>
        <end position="82"/>
    </location>
</feature>
<keyword evidence="2" id="KW-0472">Membrane</keyword>
<feature type="compositionally biased region" description="Low complexity" evidence="1">
    <location>
        <begin position="166"/>
        <end position="178"/>
    </location>
</feature>
<dbReference type="Proteomes" id="UP000054408">
    <property type="component" value="Unassembled WGS sequence"/>
</dbReference>
<dbReference type="GeneID" id="25562836"/>
<accession>A0A0L0D3Y0</accession>
<gene>
    <name evidence="3" type="ORF">AMSG_03221</name>
</gene>
<keyword evidence="2" id="KW-1133">Transmembrane helix</keyword>
<name>A0A0L0D3Y0_THETB</name>
<evidence type="ECO:0000313" key="3">
    <source>
        <dbReference type="EMBL" id="KNC46791.1"/>
    </source>
</evidence>
<keyword evidence="4" id="KW-1185">Reference proteome</keyword>